<comment type="subcellular location">
    <subcellularLocation>
        <location evidence="1">Membrane</location>
    </subcellularLocation>
</comment>
<dbReference type="RefSeq" id="WP_345862515.1">
    <property type="nucleotide sequence ID" value="NZ_JBDIMF010000001.1"/>
</dbReference>
<dbReference type="Gene3D" id="1.20.120.550">
    <property type="entry name" value="Membrane associated eicosanoid/glutathione metabolism-like domain"/>
    <property type="match status" value="1"/>
</dbReference>
<comment type="caution">
    <text evidence="6">The sequence shown here is derived from an EMBL/GenBank/DDBJ whole genome shotgun (WGS) entry which is preliminary data.</text>
</comment>
<feature type="transmembrane region" description="Helical" evidence="5">
    <location>
        <begin position="119"/>
        <end position="141"/>
    </location>
</feature>
<name>A0ABU9XNH2_9SPHN</name>
<keyword evidence="2 5" id="KW-0812">Transmembrane</keyword>
<proteinExistence type="predicted"/>
<dbReference type="EMBL" id="JBDIMF010000001">
    <property type="protein sequence ID" value="MEN2785117.1"/>
    <property type="molecule type" value="Genomic_DNA"/>
</dbReference>
<accession>A0ABU9XNH2</accession>
<dbReference type="Pfam" id="PF01124">
    <property type="entry name" value="MAPEG"/>
    <property type="match status" value="1"/>
</dbReference>
<evidence type="ECO:0000256" key="1">
    <source>
        <dbReference type="ARBA" id="ARBA00004370"/>
    </source>
</evidence>
<feature type="transmembrane region" description="Helical" evidence="5">
    <location>
        <begin position="73"/>
        <end position="99"/>
    </location>
</feature>
<gene>
    <name evidence="6" type="ORF">ABC969_01620</name>
</gene>
<evidence type="ECO:0000313" key="7">
    <source>
        <dbReference type="Proteomes" id="UP001404104"/>
    </source>
</evidence>
<evidence type="ECO:0000313" key="6">
    <source>
        <dbReference type="EMBL" id="MEN2785117.1"/>
    </source>
</evidence>
<organism evidence="6 7">
    <name type="scientific">Sphingomonas qilianensis</name>
    <dbReference type="NCBI Taxonomy" id="1736690"/>
    <lineage>
        <taxon>Bacteria</taxon>
        <taxon>Pseudomonadati</taxon>
        <taxon>Pseudomonadota</taxon>
        <taxon>Alphaproteobacteria</taxon>
        <taxon>Sphingomonadales</taxon>
        <taxon>Sphingomonadaceae</taxon>
        <taxon>Sphingomonas</taxon>
    </lineage>
</organism>
<evidence type="ECO:0000256" key="2">
    <source>
        <dbReference type="ARBA" id="ARBA00022692"/>
    </source>
</evidence>
<evidence type="ECO:0000256" key="5">
    <source>
        <dbReference type="SAM" id="Phobius"/>
    </source>
</evidence>
<sequence>MHSEILKPMVALIAWTLLMLLWTMATRLPAMKAAGVDLGRLVGSKPADADQALPREVQWKAHNYNHLMEQPTLFYAVCLIIALTGTGNGINAWIAWAYVALRIAHSIWQAMINKVSVRFALFLGSSLALVALTLHAAMAVFQTHSG</sequence>
<protein>
    <submittedName>
        <fullName evidence="6">MAPEG family protein</fullName>
    </submittedName>
</protein>
<dbReference type="SUPFAM" id="SSF161084">
    <property type="entry name" value="MAPEG domain-like"/>
    <property type="match status" value="1"/>
</dbReference>
<keyword evidence="7" id="KW-1185">Reference proteome</keyword>
<reference evidence="6 7" key="1">
    <citation type="submission" date="2024-05" db="EMBL/GenBank/DDBJ databases">
        <authorList>
            <person name="Liu Q."/>
            <person name="Xin Y.-H."/>
        </authorList>
    </citation>
    <scope>NUCLEOTIDE SEQUENCE [LARGE SCALE GENOMIC DNA]</scope>
    <source>
        <strain evidence="6 7">CGMCC 1.15349</strain>
    </source>
</reference>
<evidence type="ECO:0000256" key="3">
    <source>
        <dbReference type="ARBA" id="ARBA00022989"/>
    </source>
</evidence>
<evidence type="ECO:0000256" key="4">
    <source>
        <dbReference type="ARBA" id="ARBA00023136"/>
    </source>
</evidence>
<dbReference type="InterPro" id="IPR023352">
    <property type="entry name" value="MAPEG-like_dom_sf"/>
</dbReference>
<keyword evidence="4 5" id="KW-0472">Membrane</keyword>
<keyword evidence="3 5" id="KW-1133">Transmembrane helix</keyword>
<dbReference type="Proteomes" id="UP001404104">
    <property type="component" value="Unassembled WGS sequence"/>
</dbReference>
<dbReference type="InterPro" id="IPR001129">
    <property type="entry name" value="Membr-assoc_MAPEG"/>
</dbReference>